<evidence type="ECO:0000256" key="1">
    <source>
        <dbReference type="SAM" id="MobiDB-lite"/>
    </source>
</evidence>
<reference evidence="2 3" key="1">
    <citation type="journal article" date="2019" name="Sci. Rep.">
        <title>Orb-weaving spider Araneus ventricosus genome elucidates the spidroin gene catalogue.</title>
        <authorList>
            <person name="Kono N."/>
            <person name="Nakamura H."/>
            <person name="Ohtoshi R."/>
            <person name="Moran D.A.P."/>
            <person name="Shinohara A."/>
            <person name="Yoshida Y."/>
            <person name="Fujiwara M."/>
            <person name="Mori M."/>
            <person name="Tomita M."/>
            <person name="Arakawa K."/>
        </authorList>
    </citation>
    <scope>NUCLEOTIDE SEQUENCE [LARGE SCALE GENOMIC DNA]</scope>
</reference>
<dbReference type="EMBL" id="BGPR01005066">
    <property type="protein sequence ID" value="GBN06465.1"/>
    <property type="molecule type" value="Genomic_DNA"/>
</dbReference>
<accession>A0A4Y2KVY9</accession>
<gene>
    <name evidence="2" type="ORF">AVEN_177223_1</name>
</gene>
<feature type="region of interest" description="Disordered" evidence="1">
    <location>
        <begin position="51"/>
        <end position="92"/>
    </location>
</feature>
<keyword evidence="3" id="KW-1185">Reference proteome</keyword>
<sequence length="399" mass="46263">MKGPANDSKIVNPFVPSLLHISLVKVALPFLTNFGIGMLDTVFTEIQSGNSTASSESSQENGKVGFSKAKEQSTEIQHGNSTASDESSKENGKVRYNRAKESLLLMPGRLRKLVLEAVHGLSYEVRSWRMDHAFIGKKKRTVHWRSDGTIDRIKTAQQLVLDESLSIRKRFEVACVYCLEESVRTLWTEMEASRQTENIGTADNCAVRFWARWIREGSRVPWTQAAGEYLDLPVQYSTAPIIKFSSLFPLLQPKERQKFLYPFRFATDEDFRISLYIVTKGEEKTILKRDAKKLLVLYLNWPLQSLFLETAEKIWTYIDKYTFYILVNVILLYYKLRKDFDYCELLEKFWNISPNHLRKAARECSHLSKEIDSCLNESRRKRKSNDDRIKEILTKCQIN</sequence>
<proteinExistence type="predicted"/>
<feature type="compositionally biased region" description="Polar residues" evidence="1">
    <location>
        <begin position="51"/>
        <end position="61"/>
    </location>
</feature>
<name>A0A4Y2KVY9_ARAVE</name>
<dbReference type="AlphaFoldDB" id="A0A4Y2KVY9"/>
<evidence type="ECO:0000313" key="2">
    <source>
        <dbReference type="EMBL" id="GBN06465.1"/>
    </source>
</evidence>
<protein>
    <submittedName>
        <fullName evidence="2">Uncharacterized protein</fullName>
    </submittedName>
</protein>
<feature type="compositionally biased region" description="Polar residues" evidence="1">
    <location>
        <begin position="74"/>
        <end position="85"/>
    </location>
</feature>
<comment type="caution">
    <text evidence="2">The sequence shown here is derived from an EMBL/GenBank/DDBJ whole genome shotgun (WGS) entry which is preliminary data.</text>
</comment>
<dbReference type="OrthoDB" id="5827962at2759"/>
<evidence type="ECO:0000313" key="3">
    <source>
        <dbReference type="Proteomes" id="UP000499080"/>
    </source>
</evidence>
<dbReference type="Proteomes" id="UP000499080">
    <property type="component" value="Unassembled WGS sequence"/>
</dbReference>
<organism evidence="2 3">
    <name type="scientific">Araneus ventricosus</name>
    <name type="common">Orbweaver spider</name>
    <name type="synonym">Epeira ventricosa</name>
    <dbReference type="NCBI Taxonomy" id="182803"/>
    <lineage>
        <taxon>Eukaryota</taxon>
        <taxon>Metazoa</taxon>
        <taxon>Ecdysozoa</taxon>
        <taxon>Arthropoda</taxon>
        <taxon>Chelicerata</taxon>
        <taxon>Arachnida</taxon>
        <taxon>Araneae</taxon>
        <taxon>Araneomorphae</taxon>
        <taxon>Entelegynae</taxon>
        <taxon>Araneoidea</taxon>
        <taxon>Araneidae</taxon>
        <taxon>Araneus</taxon>
    </lineage>
</organism>